<feature type="transmembrane region" description="Helical" evidence="7">
    <location>
        <begin position="450"/>
        <end position="473"/>
    </location>
</feature>
<dbReference type="Proteomes" id="UP000608594">
    <property type="component" value="Unassembled WGS sequence"/>
</dbReference>
<feature type="transmembrane region" description="Helical" evidence="7">
    <location>
        <begin position="151"/>
        <end position="168"/>
    </location>
</feature>
<feature type="transmembrane region" description="Helical" evidence="7">
    <location>
        <begin position="17"/>
        <end position="35"/>
    </location>
</feature>
<feature type="transmembrane region" description="Helical" evidence="7">
    <location>
        <begin position="356"/>
        <end position="378"/>
    </location>
</feature>
<protein>
    <submittedName>
        <fullName evidence="9">Sodium/sulfate symporter</fullName>
    </submittedName>
</protein>
<comment type="subcellular location">
    <subcellularLocation>
        <location evidence="1">Membrane</location>
        <topology evidence="1">Multi-pass membrane protein</topology>
    </subcellularLocation>
</comment>
<evidence type="ECO:0000256" key="6">
    <source>
        <dbReference type="ARBA" id="ARBA00023136"/>
    </source>
</evidence>
<proteinExistence type="predicted"/>
<dbReference type="InterPro" id="IPR004680">
    <property type="entry name" value="Cit_transptr-like_dom"/>
</dbReference>
<evidence type="ECO:0000256" key="3">
    <source>
        <dbReference type="ARBA" id="ARBA00022692"/>
    </source>
</evidence>
<feature type="transmembrane region" description="Helical" evidence="7">
    <location>
        <begin position="126"/>
        <end position="145"/>
    </location>
</feature>
<reference evidence="9" key="1">
    <citation type="submission" date="2020-08" db="EMBL/GenBank/DDBJ databases">
        <title>Paracoccus amoyensis sp. nov., isolated from the surface seawater at coast of Xiamen, Fujian.</title>
        <authorList>
            <person name="Lyu L."/>
        </authorList>
    </citation>
    <scope>NUCLEOTIDE SEQUENCE</scope>
    <source>
        <strain evidence="9">11-3</strain>
    </source>
</reference>
<accession>A0A926G5V5</accession>
<gene>
    <name evidence="9" type="ORF">H4P12_06450</name>
</gene>
<feature type="transmembrane region" description="Helical" evidence="7">
    <location>
        <begin position="175"/>
        <end position="199"/>
    </location>
</feature>
<dbReference type="AlphaFoldDB" id="A0A926G5V5"/>
<dbReference type="EMBL" id="JACOQL010000002">
    <property type="protein sequence ID" value="MBC9246358.1"/>
    <property type="molecule type" value="Genomic_DNA"/>
</dbReference>
<feature type="domain" description="Citrate transporter-like" evidence="8">
    <location>
        <begin position="56"/>
        <end position="281"/>
    </location>
</feature>
<keyword evidence="6 7" id="KW-0472">Membrane</keyword>
<feature type="transmembrane region" description="Helical" evidence="7">
    <location>
        <begin position="385"/>
        <end position="411"/>
    </location>
</feature>
<dbReference type="RefSeq" id="WP_187792853.1">
    <property type="nucleotide sequence ID" value="NZ_JACOQL010000002.1"/>
</dbReference>
<keyword evidence="3 7" id="KW-0812">Transmembrane</keyword>
<name>A0A926G5V5_9RHOB</name>
<evidence type="ECO:0000259" key="8">
    <source>
        <dbReference type="Pfam" id="PF03600"/>
    </source>
</evidence>
<evidence type="ECO:0000256" key="4">
    <source>
        <dbReference type="ARBA" id="ARBA00022737"/>
    </source>
</evidence>
<evidence type="ECO:0000313" key="9">
    <source>
        <dbReference type="EMBL" id="MBC9246358.1"/>
    </source>
</evidence>
<evidence type="ECO:0000256" key="5">
    <source>
        <dbReference type="ARBA" id="ARBA00022989"/>
    </source>
</evidence>
<dbReference type="GO" id="GO:0005886">
    <property type="term" value="C:plasma membrane"/>
    <property type="evidence" value="ECO:0007669"/>
    <property type="project" value="TreeGrafter"/>
</dbReference>
<comment type="caution">
    <text evidence="9">The sequence shown here is derived from an EMBL/GenBank/DDBJ whole genome shotgun (WGS) entry which is preliminary data.</text>
</comment>
<evidence type="ECO:0000256" key="2">
    <source>
        <dbReference type="ARBA" id="ARBA00022448"/>
    </source>
</evidence>
<dbReference type="InterPro" id="IPR051679">
    <property type="entry name" value="DASS-Related_Transporters"/>
</dbReference>
<feature type="transmembrane region" description="Helical" evidence="7">
    <location>
        <begin position="266"/>
        <end position="282"/>
    </location>
</feature>
<feature type="transmembrane region" description="Helical" evidence="7">
    <location>
        <begin position="219"/>
        <end position="240"/>
    </location>
</feature>
<keyword evidence="4" id="KW-0677">Repeat</keyword>
<dbReference type="Pfam" id="PF03600">
    <property type="entry name" value="CitMHS"/>
    <property type="match status" value="1"/>
</dbReference>
<keyword evidence="10" id="KW-1185">Reference proteome</keyword>
<evidence type="ECO:0000256" key="1">
    <source>
        <dbReference type="ARBA" id="ARBA00004141"/>
    </source>
</evidence>
<keyword evidence="5 7" id="KW-1133">Transmembrane helix</keyword>
<feature type="transmembrane region" description="Helical" evidence="7">
    <location>
        <begin position="317"/>
        <end position="336"/>
    </location>
</feature>
<keyword evidence="2" id="KW-0813">Transport</keyword>
<dbReference type="PANTHER" id="PTHR43652">
    <property type="entry name" value="BASIC AMINO ACID ANTIPORTER YFCC-RELATED"/>
    <property type="match status" value="1"/>
</dbReference>
<evidence type="ECO:0000256" key="7">
    <source>
        <dbReference type="SAM" id="Phobius"/>
    </source>
</evidence>
<sequence>MTALTLNRTPLPKPRHLLVGLAALGIICGGIALPGAWPGDARAVLVAMALAVLGWTCTRLPESLIALAAVLGLVLGGTLPEDMLFDALGNELIWLLLSAFIIAAVLKDAEMAQSLIAPLTRRPIRFDAFAMLLTLAIAATGFVLPSTSGRAALLMPVFVALVAVMPDARLVRPLALIFPTVILMSAGGSLIGAGAHLLAAESIRAATGLRLGYLDWAALGLPFALLASFAGTTLILWLFVPTDLRRARIRAAMPTPVPRDLRARQHRISLVLASIIGLWLTAGLHGTSMALIALIGALLLLTKPFTPRRPKEMFRAVDMELLLYMAATVLLAQAMTRTGADRRLAELALSVLPPSLAGNLPVVATLLAVIAVLAHLFITSRSARAAVLIPAVALPLAGLGHDAALMILIAVMGTGFCQTMTASAKPVAIFANADQPTFAQKDLLRLAMPLMPVVTVLLITFALTIWPAQLALLR</sequence>
<evidence type="ECO:0000313" key="10">
    <source>
        <dbReference type="Proteomes" id="UP000608594"/>
    </source>
</evidence>
<feature type="transmembrane region" description="Helical" evidence="7">
    <location>
        <begin position="87"/>
        <end position="106"/>
    </location>
</feature>
<organism evidence="9 10">
    <name type="scientific">Paracoccus amoyensis</name>
    <dbReference type="NCBI Taxonomy" id="2760093"/>
    <lineage>
        <taxon>Bacteria</taxon>
        <taxon>Pseudomonadati</taxon>
        <taxon>Pseudomonadota</taxon>
        <taxon>Alphaproteobacteria</taxon>
        <taxon>Rhodobacterales</taxon>
        <taxon>Paracoccaceae</taxon>
        <taxon>Paracoccus</taxon>
    </lineage>
</organism>
<dbReference type="PANTHER" id="PTHR43652:SF2">
    <property type="entry name" value="BASIC AMINO ACID ANTIPORTER YFCC-RELATED"/>
    <property type="match status" value="1"/>
</dbReference>
<dbReference type="GO" id="GO:0055085">
    <property type="term" value="P:transmembrane transport"/>
    <property type="evidence" value="ECO:0007669"/>
    <property type="project" value="InterPro"/>
</dbReference>